<keyword evidence="3" id="KW-1185">Reference proteome</keyword>
<proteinExistence type="predicted"/>
<evidence type="ECO:0000313" key="2">
    <source>
        <dbReference type="EMBL" id="KAF5394045.1"/>
    </source>
</evidence>
<feature type="non-terminal residue" evidence="2">
    <location>
        <position position="1"/>
    </location>
</feature>
<dbReference type="AlphaFoldDB" id="A0A8J4WKT8"/>
<organism evidence="2 3">
    <name type="scientific">Paragonimus heterotremus</name>
    <dbReference type="NCBI Taxonomy" id="100268"/>
    <lineage>
        <taxon>Eukaryota</taxon>
        <taxon>Metazoa</taxon>
        <taxon>Spiralia</taxon>
        <taxon>Lophotrochozoa</taxon>
        <taxon>Platyhelminthes</taxon>
        <taxon>Trematoda</taxon>
        <taxon>Digenea</taxon>
        <taxon>Plagiorchiida</taxon>
        <taxon>Troglotremata</taxon>
        <taxon>Troglotrematidae</taxon>
        <taxon>Paragonimus</taxon>
    </lineage>
</organism>
<evidence type="ECO:0000313" key="3">
    <source>
        <dbReference type="Proteomes" id="UP000748531"/>
    </source>
</evidence>
<dbReference type="Proteomes" id="UP000748531">
    <property type="component" value="Unassembled WGS sequence"/>
</dbReference>
<comment type="caution">
    <text evidence="2">The sequence shown here is derived from an EMBL/GenBank/DDBJ whole genome shotgun (WGS) entry which is preliminary data.</text>
</comment>
<reference evidence="2" key="1">
    <citation type="submission" date="2019-05" db="EMBL/GenBank/DDBJ databases">
        <title>Annotation for the trematode Paragonimus heterotremus.</title>
        <authorList>
            <person name="Choi Y.-J."/>
        </authorList>
    </citation>
    <scope>NUCLEOTIDE SEQUENCE</scope>
    <source>
        <strain evidence="2">LC</strain>
    </source>
</reference>
<gene>
    <name evidence="2" type="ORF">PHET_12339</name>
</gene>
<feature type="region of interest" description="Disordered" evidence="1">
    <location>
        <begin position="40"/>
        <end position="71"/>
    </location>
</feature>
<protein>
    <submittedName>
        <fullName evidence="2">Uncharacterized protein</fullName>
    </submittedName>
</protein>
<sequence length="71" mass="7513">SQSRPTPTCFADWPTVKFVTSPRSNCLRVVAVAALSAPSRNSVGPAGVGQPTPRTWRLGVSTSRIGPYRTG</sequence>
<name>A0A8J4WKT8_9TREM</name>
<dbReference type="EMBL" id="LUCH01022190">
    <property type="protein sequence ID" value="KAF5394045.1"/>
    <property type="molecule type" value="Genomic_DNA"/>
</dbReference>
<accession>A0A8J4WKT8</accession>
<evidence type="ECO:0000256" key="1">
    <source>
        <dbReference type="SAM" id="MobiDB-lite"/>
    </source>
</evidence>